<dbReference type="AlphaFoldDB" id="A0A4V1N306"/>
<keyword evidence="1" id="KW-0732">Signal</keyword>
<dbReference type="EMBL" id="SBKN01000001">
    <property type="protein sequence ID" value="RXR24330.1"/>
    <property type="molecule type" value="Genomic_DNA"/>
</dbReference>
<evidence type="ECO:0000313" key="4">
    <source>
        <dbReference type="Proteomes" id="UP000289857"/>
    </source>
</evidence>
<organism evidence="3 4">
    <name type="scientific">Flavobacterium stagni</name>
    <dbReference type="NCBI Taxonomy" id="2506421"/>
    <lineage>
        <taxon>Bacteria</taxon>
        <taxon>Pseudomonadati</taxon>
        <taxon>Bacteroidota</taxon>
        <taxon>Flavobacteriia</taxon>
        <taxon>Flavobacteriales</taxon>
        <taxon>Flavobacteriaceae</taxon>
        <taxon>Flavobacterium</taxon>
    </lineage>
</organism>
<reference evidence="4" key="1">
    <citation type="submission" date="2019-01" db="EMBL/GenBank/DDBJ databases">
        <title>Cytophagaceae bacterium strain CAR-16.</title>
        <authorList>
            <person name="Chen W.-M."/>
        </authorList>
    </citation>
    <scope>NUCLEOTIDE SEQUENCE [LARGE SCALE GENOMIC DNA]</scope>
    <source>
        <strain evidence="4">WWJ-16</strain>
    </source>
</reference>
<feature type="domain" description="Putative auto-transporter adhesin head GIN" evidence="2">
    <location>
        <begin position="25"/>
        <end position="204"/>
    </location>
</feature>
<name>A0A4V1N306_9FLAO</name>
<dbReference type="Proteomes" id="UP000289857">
    <property type="component" value="Unassembled WGS sequence"/>
</dbReference>
<keyword evidence="4" id="KW-1185">Reference proteome</keyword>
<dbReference type="Gene3D" id="2.160.20.120">
    <property type="match status" value="1"/>
</dbReference>
<protein>
    <submittedName>
        <fullName evidence="3">DUF2807 domain-containing protein</fullName>
    </submittedName>
</protein>
<gene>
    <name evidence="3" type="ORF">EQG61_02490</name>
</gene>
<evidence type="ECO:0000313" key="3">
    <source>
        <dbReference type="EMBL" id="RXR24330.1"/>
    </source>
</evidence>
<dbReference type="Pfam" id="PF10988">
    <property type="entry name" value="DUF2807"/>
    <property type="match status" value="1"/>
</dbReference>
<feature type="chain" id="PRO_5020428989" evidence="1">
    <location>
        <begin position="18"/>
        <end position="221"/>
    </location>
</feature>
<accession>A0A4V1N306</accession>
<comment type="caution">
    <text evidence="3">The sequence shown here is derived from an EMBL/GenBank/DDBJ whole genome shotgun (WGS) entry which is preliminary data.</text>
</comment>
<dbReference type="RefSeq" id="WP_129460307.1">
    <property type="nucleotide sequence ID" value="NZ_SBKN01000001.1"/>
</dbReference>
<dbReference type="InterPro" id="IPR021255">
    <property type="entry name" value="DUF2807"/>
</dbReference>
<dbReference type="OrthoDB" id="704821at2"/>
<evidence type="ECO:0000256" key="1">
    <source>
        <dbReference type="SAM" id="SignalP"/>
    </source>
</evidence>
<proteinExistence type="predicted"/>
<feature type="signal peptide" evidence="1">
    <location>
        <begin position="1"/>
        <end position="17"/>
    </location>
</feature>
<evidence type="ECO:0000259" key="2">
    <source>
        <dbReference type="Pfam" id="PF10988"/>
    </source>
</evidence>
<sequence length="221" mass="23473">MKKIFVIALAFSSLAFAQIEKKVGDFTKVTAFDQIDVMLVQGNENKVILSGGDANEVEVVNKNGELKIRMPLTKMLSGDGISATVYFKKLEAVEANEGSHISCETTIKAMLFDLIAKEGAQVDLTLEVSKLSARTANGSQVTLSGKAKNQEVIVNSGGVYQAEKLVTEQTTITGNAGGDAAIYATDLVDAKIRAGGTISIYGNPKQINEKTIAGGTIRQVK</sequence>